<evidence type="ECO:0000313" key="5">
    <source>
        <dbReference type="EMBL" id="GAG84479.1"/>
    </source>
</evidence>
<evidence type="ECO:0008006" key="6">
    <source>
        <dbReference type="Google" id="ProtNLM"/>
    </source>
</evidence>
<comment type="caution">
    <text evidence="5">The sequence shown here is derived from an EMBL/GenBank/DDBJ whole genome shotgun (WGS) entry which is preliminary data.</text>
</comment>
<gene>
    <name evidence="5" type="ORF">S01H4_26390</name>
</gene>
<keyword evidence="4" id="KW-0411">Iron-sulfur</keyword>
<dbReference type="PANTHER" id="PTHR43524">
    <property type="entry name" value="RADICAL SAM SUPERFAMILY PROTEIN"/>
    <property type="match status" value="1"/>
</dbReference>
<dbReference type="AlphaFoldDB" id="X1AP65"/>
<dbReference type="InterPro" id="IPR013785">
    <property type="entry name" value="Aldolase_TIM"/>
</dbReference>
<dbReference type="SUPFAM" id="SSF102114">
    <property type="entry name" value="Radical SAM enzymes"/>
    <property type="match status" value="1"/>
</dbReference>
<name>X1AP65_9ZZZZ</name>
<reference evidence="5" key="1">
    <citation type="journal article" date="2014" name="Front. Microbiol.">
        <title>High frequency of phylogenetically diverse reductive dehalogenase-homologous genes in deep subseafloor sedimentary metagenomes.</title>
        <authorList>
            <person name="Kawai M."/>
            <person name="Futagami T."/>
            <person name="Toyoda A."/>
            <person name="Takaki Y."/>
            <person name="Nishi S."/>
            <person name="Hori S."/>
            <person name="Arai W."/>
            <person name="Tsubouchi T."/>
            <person name="Morono Y."/>
            <person name="Uchiyama I."/>
            <person name="Ito T."/>
            <person name="Fujiyama A."/>
            <person name="Inagaki F."/>
            <person name="Takami H."/>
        </authorList>
    </citation>
    <scope>NUCLEOTIDE SEQUENCE</scope>
    <source>
        <strain evidence="5">Expedition CK06-06</strain>
    </source>
</reference>
<evidence type="ECO:0000256" key="4">
    <source>
        <dbReference type="ARBA" id="ARBA00023014"/>
    </source>
</evidence>
<dbReference type="PANTHER" id="PTHR43524:SF1">
    <property type="entry name" value="RADICAL SAM SUPERFAMILY PROTEIN"/>
    <property type="match status" value="1"/>
</dbReference>
<dbReference type="SFLD" id="SFLDS00029">
    <property type="entry name" value="Radical_SAM"/>
    <property type="match status" value="1"/>
</dbReference>
<accession>X1AP65</accession>
<evidence type="ECO:0000256" key="1">
    <source>
        <dbReference type="ARBA" id="ARBA00022691"/>
    </source>
</evidence>
<keyword evidence="2" id="KW-0479">Metal-binding</keyword>
<organism evidence="5">
    <name type="scientific">marine sediment metagenome</name>
    <dbReference type="NCBI Taxonomy" id="412755"/>
    <lineage>
        <taxon>unclassified sequences</taxon>
        <taxon>metagenomes</taxon>
        <taxon>ecological metagenomes</taxon>
    </lineage>
</organism>
<dbReference type="InterPro" id="IPR007197">
    <property type="entry name" value="rSAM"/>
</dbReference>
<dbReference type="Gene3D" id="3.20.20.70">
    <property type="entry name" value="Aldolase class I"/>
    <property type="match status" value="1"/>
</dbReference>
<evidence type="ECO:0000256" key="3">
    <source>
        <dbReference type="ARBA" id="ARBA00023004"/>
    </source>
</evidence>
<keyword evidence="3" id="KW-0408">Iron</keyword>
<sequence length="175" mass="20428">MDLKTRIKNYTRTQAIKGLLSLLPKFSNKNLIKMTYVAEKLADADWTKQQIREIRKYFKTGHPAVEFARRMVRGLSPNCRDKFVRNFIINAGIAGLNKHMEYAKIHGYEPPWFILFSPTMRCNLRCVGCSTREYARDTDLPFEIMDRVLTEAKKEMGVYFVVTEGGETFVREDME</sequence>
<protein>
    <recommendedName>
        <fullName evidence="6">Radical SAM core domain-containing protein</fullName>
    </recommendedName>
</protein>
<dbReference type="GO" id="GO:0046872">
    <property type="term" value="F:metal ion binding"/>
    <property type="evidence" value="ECO:0007669"/>
    <property type="project" value="UniProtKB-KW"/>
</dbReference>
<dbReference type="GO" id="GO:0051536">
    <property type="term" value="F:iron-sulfur cluster binding"/>
    <property type="evidence" value="ECO:0007669"/>
    <property type="project" value="UniProtKB-KW"/>
</dbReference>
<dbReference type="InterPro" id="IPR058240">
    <property type="entry name" value="rSAM_sf"/>
</dbReference>
<keyword evidence="1" id="KW-0949">S-adenosyl-L-methionine</keyword>
<feature type="non-terminal residue" evidence="5">
    <location>
        <position position="175"/>
    </location>
</feature>
<evidence type="ECO:0000256" key="2">
    <source>
        <dbReference type="ARBA" id="ARBA00022723"/>
    </source>
</evidence>
<dbReference type="GO" id="GO:0003824">
    <property type="term" value="F:catalytic activity"/>
    <property type="evidence" value="ECO:0007669"/>
    <property type="project" value="InterPro"/>
</dbReference>
<proteinExistence type="predicted"/>
<dbReference type="EMBL" id="BART01012719">
    <property type="protein sequence ID" value="GAG84479.1"/>
    <property type="molecule type" value="Genomic_DNA"/>
</dbReference>